<keyword evidence="5 10" id="KW-1133">Transmembrane helix</keyword>
<feature type="transmembrane region" description="Helical" evidence="10">
    <location>
        <begin position="6"/>
        <end position="21"/>
    </location>
</feature>
<feature type="transmembrane region" description="Helical" evidence="10">
    <location>
        <begin position="121"/>
        <end position="141"/>
    </location>
</feature>
<feature type="transmembrane region" description="Helical" evidence="10">
    <location>
        <begin position="309"/>
        <end position="332"/>
    </location>
</feature>
<feature type="transmembrane region" description="Helical" evidence="10">
    <location>
        <begin position="234"/>
        <end position="267"/>
    </location>
</feature>
<comment type="subcellular location">
    <subcellularLocation>
        <location evidence="1">Membrane</location>
        <topology evidence="1">Multi-pass membrane protein</topology>
    </subcellularLocation>
</comment>
<evidence type="ECO:0000313" key="12">
    <source>
        <dbReference type="EMBL" id="VAX05196.1"/>
    </source>
</evidence>
<dbReference type="InterPro" id="IPR006153">
    <property type="entry name" value="Cation/H_exchanger_TM"/>
</dbReference>
<dbReference type="InterPro" id="IPR038770">
    <property type="entry name" value="Na+/solute_symporter_sf"/>
</dbReference>
<feature type="transmembrane region" description="Helical" evidence="10">
    <location>
        <begin position="372"/>
        <end position="395"/>
    </location>
</feature>
<gene>
    <name evidence="12" type="ORF">MNBD_GAMMA26-2102</name>
</gene>
<evidence type="ECO:0000256" key="10">
    <source>
        <dbReference type="SAM" id="Phobius"/>
    </source>
</evidence>
<dbReference type="Pfam" id="PF00999">
    <property type="entry name" value="Na_H_Exchanger"/>
    <property type="match status" value="1"/>
</dbReference>
<evidence type="ECO:0000256" key="7">
    <source>
        <dbReference type="ARBA" id="ARBA00023065"/>
    </source>
</evidence>
<dbReference type="GO" id="GO:0016020">
    <property type="term" value="C:membrane"/>
    <property type="evidence" value="ECO:0007669"/>
    <property type="project" value="UniProtKB-SubCell"/>
</dbReference>
<keyword evidence="9" id="KW-0739">Sodium transport</keyword>
<feature type="transmembrane region" description="Helical" evidence="10">
    <location>
        <begin position="28"/>
        <end position="46"/>
    </location>
</feature>
<name>A0A3B1AH40_9ZZZZ</name>
<dbReference type="PANTHER" id="PTHR43562:SF3">
    <property type="entry name" value="SODIUM ION_PROTON EXCHANGER (EUROFUNG)"/>
    <property type="match status" value="1"/>
</dbReference>
<protein>
    <recommendedName>
        <fullName evidence="11">Cation/H+ exchanger transmembrane domain-containing protein</fullName>
    </recommendedName>
</protein>
<evidence type="ECO:0000256" key="6">
    <source>
        <dbReference type="ARBA" id="ARBA00023053"/>
    </source>
</evidence>
<feature type="transmembrane region" description="Helical" evidence="10">
    <location>
        <begin position="161"/>
        <end position="181"/>
    </location>
</feature>
<feature type="transmembrane region" description="Helical" evidence="10">
    <location>
        <begin position="94"/>
        <end position="115"/>
    </location>
</feature>
<proteinExistence type="predicted"/>
<evidence type="ECO:0000256" key="5">
    <source>
        <dbReference type="ARBA" id="ARBA00022989"/>
    </source>
</evidence>
<sequence length="405" mass="42910">MPSDYPLLITLGLLLILTPLIKSLLSRFAIPPLVGYILLGFLLRLLDQQWPFIDTLFDNTFTVLAHIGVVALLFRVGLRSHIQTLIAKLPDASLIWVGDVLVNLVFGYIVARYALSLSVETAMVIATAFSATSVAVSVAVWQDAGKLGSPQGQLLVDVAELDDLSGIVLLAILLAILPVFQEDGATILPLVGAATGEVLIKLALFIAGCYLFSHYLEARFTRFSRKQEGSNTALTISILGAGLAIAAVAGSLGFSLAIGALFAGLAFSRDKKAVHSDAGFSYFYELFTPFFFINIGLQVDPAALLESLGLGLLLFVVAVLGKLIGAGGPALLTLSRRDAALLGISMVPRAEIALVIISQCRQIGEGIVSNQIFAAMVLVSIATSISSSLVLHGMLGKKSEKKTKT</sequence>
<keyword evidence="3" id="KW-0050">Antiport</keyword>
<dbReference type="GO" id="GO:1902600">
    <property type="term" value="P:proton transmembrane transport"/>
    <property type="evidence" value="ECO:0007669"/>
    <property type="project" value="InterPro"/>
</dbReference>
<reference evidence="12" key="1">
    <citation type="submission" date="2018-06" db="EMBL/GenBank/DDBJ databases">
        <authorList>
            <person name="Zhirakovskaya E."/>
        </authorList>
    </citation>
    <scope>NUCLEOTIDE SEQUENCE</scope>
</reference>
<feature type="transmembrane region" description="Helical" evidence="10">
    <location>
        <begin position="279"/>
        <end position="297"/>
    </location>
</feature>
<evidence type="ECO:0000259" key="11">
    <source>
        <dbReference type="Pfam" id="PF00999"/>
    </source>
</evidence>
<feature type="domain" description="Cation/H+ exchanger transmembrane" evidence="11">
    <location>
        <begin position="14"/>
        <end position="391"/>
    </location>
</feature>
<feature type="transmembrane region" description="Helical" evidence="10">
    <location>
        <begin position="187"/>
        <end position="213"/>
    </location>
</feature>
<keyword evidence="4 10" id="KW-0812">Transmembrane</keyword>
<evidence type="ECO:0000256" key="3">
    <source>
        <dbReference type="ARBA" id="ARBA00022449"/>
    </source>
</evidence>
<dbReference type="GO" id="GO:0015297">
    <property type="term" value="F:antiporter activity"/>
    <property type="evidence" value="ECO:0007669"/>
    <property type="project" value="UniProtKB-KW"/>
</dbReference>
<dbReference type="Gene3D" id="1.20.1530.20">
    <property type="match status" value="1"/>
</dbReference>
<evidence type="ECO:0000256" key="8">
    <source>
        <dbReference type="ARBA" id="ARBA00023136"/>
    </source>
</evidence>
<evidence type="ECO:0000256" key="1">
    <source>
        <dbReference type="ARBA" id="ARBA00004141"/>
    </source>
</evidence>
<accession>A0A3B1AH40</accession>
<dbReference type="EMBL" id="UOFX01000002">
    <property type="protein sequence ID" value="VAX05196.1"/>
    <property type="molecule type" value="Genomic_DNA"/>
</dbReference>
<evidence type="ECO:0000256" key="9">
    <source>
        <dbReference type="ARBA" id="ARBA00023201"/>
    </source>
</evidence>
<keyword evidence="2" id="KW-0813">Transport</keyword>
<keyword evidence="8 10" id="KW-0472">Membrane</keyword>
<keyword evidence="7" id="KW-0406">Ion transport</keyword>
<dbReference type="PANTHER" id="PTHR43562">
    <property type="entry name" value="NAPA-TYPE SODIUM/HYDROGEN ANTIPORTER"/>
    <property type="match status" value="1"/>
</dbReference>
<organism evidence="12">
    <name type="scientific">hydrothermal vent metagenome</name>
    <dbReference type="NCBI Taxonomy" id="652676"/>
    <lineage>
        <taxon>unclassified sequences</taxon>
        <taxon>metagenomes</taxon>
        <taxon>ecological metagenomes</taxon>
    </lineage>
</organism>
<dbReference type="GO" id="GO:0006814">
    <property type="term" value="P:sodium ion transport"/>
    <property type="evidence" value="ECO:0007669"/>
    <property type="project" value="UniProtKB-KW"/>
</dbReference>
<evidence type="ECO:0000256" key="2">
    <source>
        <dbReference type="ARBA" id="ARBA00022448"/>
    </source>
</evidence>
<keyword evidence="6" id="KW-0915">Sodium</keyword>
<dbReference type="AlphaFoldDB" id="A0A3B1AH40"/>
<evidence type="ECO:0000256" key="4">
    <source>
        <dbReference type="ARBA" id="ARBA00022692"/>
    </source>
</evidence>
<feature type="transmembrane region" description="Helical" evidence="10">
    <location>
        <begin position="52"/>
        <end position="74"/>
    </location>
</feature>